<dbReference type="OrthoDB" id="9814800at2"/>
<proteinExistence type="predicted"/>
<keyword evidence="1" id="KW-0732">Signal</keyword>
<evidence type="ECO:0008006" key="4">
    <source>
        <dbReference type="Google" id="ProtNLM"/>
    </source>
</evidence>
<name>A0A1H2SMW7_THIRO</name>
<dbReference type="STRING" id="1058.SAMN05421783_10334"/>
<keyword evidence="3" id="KW-1185">Reference proteome</keyword>
<evidence type="ECO:0000313" key="3">
    <source>
        <dbReference type="Proteomes" id="UP000198816"/>
    </source>
</evidence>
<dbReference type="Proteomes" id="UP000198816">
    <property type="component" value="Unassembled WGS sequence"/>
</dbReference>
<organism evidence="2 3">
    <name type="scientific">Thiocapsa roseopersicina</name>
    <dbReference type="NCBI Taxonomy" id="1058"/>
    <lineage>
        <taxon>Bacteria</taxon>
        <taxon>Pseudomonadati</taxon>
        <taxon>Pseudomonadota</taxon>
        <taxon>Gammaproteobacteria</taxon>
        <taxon>Chromatiales</taxon>
        <taxon>Chromatiaceae</taxon>
        <taxon>Thiocapsa</taxon>
    </lineage>
</organism>
<gene>
    <name evidence="2" type="ORF">SAMN05421783_10334</name>
</gene>
<protein>
    <recommendedName>
        <fullName evidence="4">Nitrite reductase</fullName>
    </recommendedName>
</protein>
<sequence>MNAFAKTLLTPKNARRLLMTVAVGLLVLFVLYKVVYPIVFDAYVGKSNAPLTYANSQPISEAELEAMATELSLSARRAAAEAIVGQDDNAFARRVKVEMLMNTQSFMREHEPTHIKYFRDASILQYEGPQTCLQCHATIKVRHHDGRTSEVDTLDDIVNSVHFKFQSDGGGGFSTYGYDGRQVNAEGSRPIPVGKINRACGIPGSFSWTGWAALVESRPESTHGEVELRSEGCGQCHIGGNYQPATEKMMPIGDVPDVAKEGIDCLICHSTEYDMNQRYVIRDHVGLRWNQDRTMRAALTVGRATTKNCLNCHQHNMGGDAYLHNEAAQALGKQHRRLLHTGAKRGNPFSPQDDVHAAAGLQCTDCHVPEGHKIPRGRMGVDLVANDLPDVEVSCVTCHSIAPHNRSEHKALLNGHLDRIACETCHIRDLQDNNVVLRDWVHPTWDAEEGIFTPTDVYRSGEVNKGFTFLWFNGNGTFLANALGNNPNGSTEYDPLMRQLARIDDPEIVAAVREKALELKKTYPDIDLDAYVEAATDPLSQLTPEQLDERRRMLDENLRAHMNDGQSRIYPFKLFNAMMYEDMGNQGPFGAMILPFDYATYYETGDTAASVKQAIRDPIVQRMYQEPFKLYMMDEFMAYFGVSGGWKTDYPLVDGKLKNVEPKWMRQMGSLMVNHGIQSVGRDCVECHSPSGILDYRALGYSQERAAELENLDIVENLRPAASLSATDGG</sequence>
<dbReference type="Gene3D" id="1.10.1130.10">
    <property type="entry name" value="Flavocytochrome C3, Chain A"/>
    <property type="match status" value="1"/>
</dbReference>
<reference evidence="3" key="1">
    <citation type="submission" date="2016-10" db="EMBL/GenBank/DDBJ databases">
        <authorList>
            <person name="Varghese N."/>
            <person name="Submissions S."/>
        </authorList>
    </citation>
    <scope>NUCLEOTIDE SEQUENCE [LARGE SCALE GENOMIC DNA]</scope>
    <source>
        <strain evidence="3">DSM 217</strain>
    </source>
</reference>
<dbReference type="EMBL" id="FNNZ01000003">
    <property type="protein sequence ID" value="SDW32379.1"/>
    <property type="molecule type" value="Genomic_DNA"/>
</dbReference>
<dbReference type="InterPro" id="IPR051829">
    <property type="entry name" value="Multiheme_Cytochr_ET"/>
</dbReference>
<accession>A0A1H2SMW7</accession>
<dbReference type="SUPFAM" id="SSF48695">
    <property type="entry name" value="Multiheme cytochromes"/>
    <property type="match status" value="1"/>
</dbReference>
<evidence type="ECO:0000313" key="2">
    <source>
        <dbReference type="EMBL" id="SDW32379.1"/>
    </source>
</evidence>
<evidence type="ECO:0000256" key="1">
    <source>
        <dbReference type="ARBA" id="ARBA00022729"/>
    </source>
</evidence>
<dbReference type="AlphaFoldDB" id="A0A1H2SMW7"/>
<dbReference type="InterPro" id="IPR036280">
    <property type="entry name" value="Multihaem_cyt_sf"/>
</dbReference>
<dbReference type="RefSeq" id="WP_093028518.1">
    <property type="nucleotide sequence ID" value="NZ_FNNZ01000003.1"/>
</dbReference>
<dbReference type="GO" id="GO:0016491">
    <property type="term" value="F:oxidoreductase activity"/>
    <property type="evidence" value="ECO:0007669"/>
    <property type="project" value="TreeGrafter"/>
</dbReference>
<dbReference type="PANTHER" id="PTHR35038">
    <property type="entry name" value="DISSIMILATORY SULFITE REDUCTASE SIRA"/>
    <property type="match status" value="1"/>
</dbReference>
<dbReference type="PANTHER" id="PTHR35038:SF5">
    <property type="entry name" value="CYTOCHROME C-TYPE PROTEIN NRFB"/>
    <property type="match status" value="1"/>
</dbReference>